<feature type="compositionally biased region" description="Polar residues" evidence="1">
    <location>
        <begin position="55"/>
        <end position="66"/>
    </location>
</feature>
<evidence type="ECO:0000256" key="1">
    <source>
        <dbReference type="SAM" id="MobiDB-lite"/>
    </source>
</evidence>
<feature type="transmembrane region" description="Helical" evidence="2">
    <location>
        <begin position="123"/>
        <end position="149"/>
    </location>
</feature>
<evidence type="ECO:0000313" key="3">
    <source>
        <dbReference type="EMBL" id="KAG8626147.1"/>
    </source>
</evidence>
<sequence>MTDDRGRYQNLATTGEHGIVTPPRASCSSSSRREESPNHVTAYESRFLEPFAKLPNSTARSASPQSEADMDRHNPTTQPIERRHSTGATISEQLAKAEQDVLKVSSRWPRQPRHLRVDAGGGIIFAALELVVALAPLLFLILAAVAYSLDGKAVLQGGPRWYNDSKPLVENRLGTIAEEAARLGPTVFPVLFAAVVGSALKVFARYLARMLTGQLLLWRFTWLGLGLTCLWSLSPLGGQASLRLLSRETRMVDSPQTVYYVNTAMTGLYRRLRYEQARAIDALLWDKKRYYYSPAFPGNQFPALQTFLLASMDAPASTQISNEDLWNNVRIPRISCLANITQDADGWRLVPDNLGKLDYASMTGVPITTPRTYGPASLIGMAQDAELRFVTEYSYQEATCITAAHGSGDNWWLPMIAEPWVNVTGQQMSAETLPIIDQRDFSPDSNGNPYLLTNASLPVGNTRALQLFVWSGMNGWSKTDMGIANCTLQQNVVEARILCRNNNCTTEAMRPSTRLATADPVVTDVDGEVLRAMAMLNPTMLGRQQGGVTSSKTGGSPGKAFLLGSDSPSSDHKLDGDTRLVFGRQVPELGLRLSLLVNTYMDFIMHGVDITRPNRYPEIVEDAIYSDGFYKMGNMTTAKQLQDFIDSPDLKTLNKDRDYVYSAAQGEMLTPQVIYSCNVVWFVVLLIASGALTTIGLTSFLLEKRILAPDTIGYVSSHTYDNPHVPIPAASTLDGMERSRLLFDLKVRIGDVRADDQTGHVAFAAETDVFPIDKLDRRRKYL</sequence>
<dbReference type="OrthoDB" id="3692311at2759"/>
<feature type="transmembrane region" description="Helical" evidence="2">
    <location>
        <begin position="216"/>
        <end position="234"/>
    </location>
</feature>
<name>A0A8K0PF19_9PEZI</name>
<keyword evidence="2" id="KW-0812">Transmembrane</keyword>
<evidence type="ECO:0000256" key="2">
    <source>
        <dbReference type="SAM" id="Phobius"/>
    </source>
</evidence>
<dbReference type="EMBL" id="JAESVG020000007">
    <property type="protein sequence ID" value="KAG8626147.1"/>
    <property type="molecule type" value="Genomic_DNA"/>
</dbReference>
<feature type="transmembrane region" description="Helical" evidence="2">
    <location>
        <begin position="186"/>
        <end position="204"/>
    </location>
</feature>
<proteinExistence type="predicted"/>
<feature type="compositionally biased region" description="Basic and acidic residues" evidence="1">
    <location>
        <begin position="69"/>
        <end position="84"/>
    </location>
</feature>
<feature type="transmembrane region" description="Helical" evidence="2">
    <location>
        <begin position="679"/>
        <end position="702"/>
    </location>
</feature>
<gene>
    <name evidence="3" type="ORF">KVT40_006548</name>
</gene>
<comment type="caution">
    <text evidence="3">The sequence shown here is derived from an EMBL/GenBank/DDBJ whole genome shotgun (WGS) entry which is preliminary data.</text>
</comment>
<keyword evidence="2" id="KW-1133">Transmembrane helix</keyword>
<accession>A0A8K0PF19</accession>
<keyword evidence="4" id="KW-1185">Reference proteome</keyword>
<keyword evidence="2" id="KW-0472">Membrane</keyword>
<feature type="region of interest" description="Disordered" evidence="1">
    <location>
        <begin position="1"/>
        <end position="90"/>
    </location>
</feature>
<reference evidence="3" key="1">
    <citation type="submission" date="2021-07" db="EMBL/GenBank/DDBJ databases">
        <title>Elsinoe batatas strain:CRI-CJ2 Genome sequencing and assembly.</title>
        <authorList>
            <person name="Huang L."/>
        </authorList>
    </citation>
    <scope>NUCLEOTIDE SEQUENCE</scope>
    <source>
        <strain evidence="3">CRI-CJ2</strain>
    </source>
</reference>
<dbReference type="Proteomes" id="UP000809789">
    <property type="component" value="Unassembled WGS sequence"/>
</dbReference>
<evidence type="ECO:0000313" key="4">
    <source>
        <dbReference type="Proteomes" id="UP000809789"/>
    </source>
</evidence>
<organism evidence="3 4">
    <name type="scientific">Elsinoe batatas</name>
    <dbReference type="NCBI Taxonomy" id="2601811"/>
    <lineage>
        <taxon>Eukaryota</taxon>
        <taxon>Fungi</taxon>
        <taxon>Dikarya</taxon>
        <taxon>Ascomycota</taxon>
        <taxon>Pezizomycotina</taxon>
        <taxon>Dothideomycetes</taxon>
        <taxon>Dothideomycetidae</taxon>
        <taxon>Myriangiales</taxon>
        <taxon>Elsinoaceae</taxon>
        <taxon>Elsinoe</taxon>
    </lineage>
</organism>
<protein>
    <submittedName>
        <fullName evidence="3">Uncharacterized protein</fullName>
    </submittedName>
</protein>
<dbReference type="AlphaFoldDB" id="A0A8K0PF19"/>